<feature type="chain" id="PRO_5038630074" evidence="4">
    <location>
        <begin position="18"/>
        <end position="566"/>
    </location>
</feature>
<evidence type="ECO:0000256" key="1">
    <source>
        <dbReference type="ARBA" id="ARBA00005695"/>
    </source>
</evidence>
<dbReference type="GO" id="GO:1904680">
    <property type="term" value="F:peptide transmembrane transporter activity"/>
    <property type="evidence" value="ECO:0007669"/>
    <property type="project" value="TreeGrafter"/>
</dbReference>
<evidence type="ECO:0000313" key="6">
    <source>
        <dbReference type="EMBL" id="ABR49065.1"/>
    </source>
</evidence>
<dbReference type="InterPro" id="IPR039424">
    <property type="entry name" value="SBP_5"/>
</dbReference>
<dbReference type="STRING" id="293826.Amet_2915"/>
<dbReference type="PANTHER" id="PTHR30290">
    <property type="entry name" value="PERIPLASMIC BINDING COMPONENT OF ABC TRANSPORTER"/>
    <property type="match status" value="1"/>
</dbReference>
<dbReference type="SUPFAM" id="SSF53850">
    <property type="entry name" value="Periplasmic binding protein-like II"/>
    <property type="match status" value="1"/>
</dbReference>
<dbReference type="Gene3D" id="3.10.105.10">
    <property type="entry name" value="Dipeptide-binding Protein, Domain 3"/>
    <property type="match status" value="1"/>
</dbReference>
<evidence type="ECO:0000313" key="7">
    <source>
        <dbReference type="Proteomes" id="UP000001572"/>
    </source>
</evidence>
<evidence type="ECO:0000256" key="3">
    <source>
        <dbReference type="ARBA" id="ARBA00022729"/>
    </source>
</evidence>
<name>A6TS97_ALKMQ</name>
<keyword evidence="7" id="KW-1185">Reference proteome</keyword>
<reference evidence="7" key="1">
    <citation type="journal article" date="2016" name="Genome Announc.">
        <title>Complete genome sequence of Alkaliphilus metalliredigens strain QYMF, an alkaliphilic and metal-reducing bacterium isolated from borax-contaminated leachate ponds.</title>
        <authorList>
            <person name="Hwang C."/>
            <person name="Copeland A."/>
            <person name="Lucas S."/>
            <person name="Lapidus A."/>
            <person name="Barry K."/>
            <person name="Detter J.C."/>
            <person name="Glavina Del Rio T."/>
            <person name="Hammon N."/>
            <person name="Israni S."/>
            <person name="Dalin E."/>
            <person name="Tice H."/>
            <person name="Pitluck S."/>
            <person name="Chertkov O."/>
            <person name="Brettin T."/>
            <person name="Bruce D."/>
            <person name="Han C."/>
            <person name="Schmutz J."/>
            <person name="Larimer F."/>
            <person name="Land M.L."/>
            <person name="Hauser L."/>
            <person name="Kyrpides N."/>
            <person name="Mikhailova N."/>
            <person name="Ye Q."/>
            <person name="Zhou J."/>
            <person name="Richardson P."/>
            <person name="Fields M.W."/>
        </authorList>
    </citation>
    <scope>NUCLEOTIDE SEQUENCE [LARGE SCALE GENOMIC DNA]</scope>
    <source>
        <strain evidence="7">QYMF</strain>
    </source>
</reference>
<dbReference type="EMBL" id="CP000724">
    <property type="protein sequence ID" value="ABR49065.1"/>
    <property type="molecule type" value="Genomic_DNA"/>
</dbReference>
<keyword evidence="3 4" id="KW-0732">Signal</keyword>
<dbReference type="PANTHER" id="PTHR30290:SF9">
    <property type="entry name" value="OLIGOPEPTIDE-BINDING PROTEIN APPA"/>
    <property type="match status" value="1"/>
</dbReference>
<evidence type="ECO:0000256" key="2">
    <source>
        <dbReference type="ARBA" id="ARBA00022448"/>
    </source>
</evidence>
<feature type="domain" description="Solute-binding protein family 5" evidence="5">
    <location>
        <begin position="95"/>
        <end position="478"/>
    </location>
</feature>
<dbReference type="KEGG" id="amt:Amet_2915"/>
<keyword evidence="2" id="KW-0813">Transport</keyword>
<dbReference type="InterPro" id="IPR000914">
    <property type="entry name" value="SBP_5_dom"/>
</dbReference>
<dbReference type="Pfam" id="PF00496">
    <property type="entry name" value="SBP_bac_5"/>
    <property type="match status" value="1"/>
</dbReference>
<sequence>MVFLLTMILLISTFLVGCGGTDTQTSSQEGSALGEGSDFDNPATRRGNVLTVGGTDVNGIFNPITYSTVYDSYIIGLVFDTLLGMETDGTLVTEGGLLENYEISEDGLIYTFTLKEGLVWHDGQPITAEDIAFTYETIMQPDYKGRLFNNVQDIVGANEVKKGVAESAEGINVIDERTIEIVTTVAKATTLRNLAGERMFPIPKHYYDVGSADAMAELDREPIGNGPFKIKNYVVEQYVEFEPNVDYWQGTPKLDGIIYKVVANVNELSEFQVGSVDAVNFENAIENYETIEGPTFKHGELLNNWNNGYTYVSFNFKNPIFQDQRVRQALVYGVDRAGFVQSFFGDLGGAVAHSPISPVSWAYPEAELNPYEYSTEKANELLDEAGWKMKDDGFRYKDGEKLAFTWTSYNDAEWSVQFTALAKENWKHIGVDCEIELMDFNSLSTLVGDLNNHDKWDMFNMAWSLTADPNMQSTYAKEHTPPGNNRGYYANEEIEALMEEGVLELEQEKRKEIYQELAHKFNEDLPYIYVYTRMNPWLINKRVKNFQPSEFVEWYANAHEIEIIEN</sequence>
<feature type="signal peptide" evidence="4">
    <location>
        <begin position="1"/>
        <end position="17"/>
    </location>
</feature>
<dbReference type="CDD" id="cd00995">
    <property type="entry name" value="PBP2_NikA_DppA_OppA_like"/>
    <property type="match status" value="1"/>
</dbReference>
<dbReference type="InterPro" id="IPR030678">
    <property type="entry name" value="Peptide/Ni-bd"/>
</dbReference>
<protein>
    <submittedName>
        <fullName evidence="6">Extracellular solute-binding protein, family 5</fullName>
    </submittedName>
</protein>
<comment type="similarity">
    <text evidence="1">Belongs to the bacterial solute-binding protein 5 family.</text>
</comment>
<evidence type="ECO:0000256" key="4">
    <source>
        <dbReference type="SAM" id="SignalP"/>
    </source>
</evidence>
<dbReference type="GO" id="GO:0042597">
    <property type="term" value="C:periplasmic space"/>
    <property type="evidence" value="ECO:0007669"/>
    <property type="project" value="UniProtKB-ARBA"/>
</dbReference>
<dbReference type="GO" id="GO:0043190">
    <property type="term" value="C:ATP-binding cassette (ABC) transporter complex"/>
    <property type="evidence" value="ECO:0007669"/>
    <property type="project" value="InterPro"/>
</dbReference>
<dbReference type="eggNOG" id="COG0747">
    <property type="taxonomic scope" value="Bacteria"/>
</dbReference>
<dbReference type="PIRSF" id="PIRSF002741">
    <property type="entry name" value="MppA"/>
    <property type="match status" value="1"/>
</dbReference>
<dbReference type="AlphaFoldDB" id="A6TS97"/>
<dbReference type="HOGENOM" id="CLU_017028_8_4_9"/>
<evidence type="ECO:0000259" key="5">
    <source>
        <dbReference type="Pfam" id="PF00496"/>
    </source>
</evidence>
<dbReference type="Gene3D" id="3.90.76.10">
    <property type="entry name" value="Dipeptide-binding Protein, Domain 1"/>
    <property type="match status" value="1"/>
</dbReference>
<accession>A6TS97</accession>
<dbReference type="GO" id="GO:0015833">
    <property type="term" value="P:peptide transport"/>
    <property type="evidence" value="ECO:0007669"/>
    <property type="project" value="TreeGrafter"/>
</dbReference>
<proteinExistence type="inferred from homology"/>
<dbReference type="Gene3D" id="3.40.190.10">
    <property type="entry name" value="Periplasmic binding protein-like II"/>
    <property type="match status" value="1"/>
</dbReference>
<dbReference type="Proteomes" id="UP000001572">
    <property type="component" value="Chromosome"/>
</dbReference>
<organism evidence="6 7">
    <name type="scientific">Alkaliphilus metalliredigens (strain QYMF)</name>
    <dbReference type="NCBI Taxonomy" id="293826"/>
    <lineage>
        <taxon>Bacteria</taxon>
        <taxon>Bacillati</taxon>
        <taxon>Bacillota</taxon>
        <taxon>Clostridia</taxon>
        <taxon>Peptostreptococcales</taxon>
        <taxon>Natronincolaceae</taxon>
        <taxon>Alkaliphilus</taxon>
    </lineage>
</organism>
<gene>
    <name evidence="6" type="ordered locus">Amet_2915</name>
</gene>
<dbReference type="RefSeq" id="WP_012064033.1">
    <property type="nucleotide sequence ID" value="NC_009633.1"/>
</dbReference>
<dbReference type="OrthoDB" id="9772924at2"/>